<organism evidence="2 3">
    <name type="scientific">Adlercreutzia equolifaciens subsp. celatus DSM 18785</name>
    <dbReference type="NCBI Taxonomy" id="1121021"/>
    <lineage>
        <taxon>Bacteria</taxon>
        <taxon>Bacillati</taxon>
        <taxon>Actinomycetota</taxon>
        <taxon>Coriobacteriia</taxon>
        <taxon>Eggerthellales</taxon>
        <taxon>Eggerthellaceae</taxon>
        <taxon>Adlercreutzia</taxon>
    </lineage>
</organism>
<feature type="transmembrane region" description="Helical" evidence="1">
    <location>
        <begin position="115"/>
        <end position="140"/>
    </location>
</feature>
<evidence type="ECO:0000313" key="3">
    <source>
        <dbReference type="Proteomes" id="UP000278327"/>
    </source>
</evidence>
<accession>A0A3N0APR0</accession>
<dbReference type="EMBL" id="QICA01000019">
    <property type="protein sequence ID" value="RNL36802.1"/>
    <property type="molecule type" value="Genomic_DNA"/>
</dbReference>
<gene>
    <name evidence="2" type="ORF">DMP10_10195</name>
</gene>
<keyword evidence="1" id="KW-1133">Transmembrane helix</keyword>
<dbReference type="RefSeq" id="WP_117284829.1">
    <property type="nucleotide sequence ID" value="NZ_JAMTCE010000019.1"/>
</dbReference>
<protein>
    <submittedName>
        <fullName evidence="2">Uncharacterized protein</fullName>
    </submittedName>
</protein>
<dbReference type="Proteomes" id="UP000278327">
    <property type="component" value="Unassembled WGS sequence"/>
</dbReference>
<proteinExistence type="predicted"/>
<comment type="caution">
    <text evidence="2">The sequence shown here is derived from an EMBL/GenBank/DDBJ whole genome shotgun (WGS) entry which is preliminary data.</text>
</comment>
<feature type="transmembrane region" description="Helical" evidence="1">
    <location>
        <begin position="24"/>
        <end position="45"/>
    </location>
</feature>
<sequence>MAKSVASSGATAPARPAKPFNSYLLNKCIIGYGVINGIINAVIFYLLHMGEPEALLGHADIFHDFALTGVLLGLLLFVIVVPLTRMDLRKHVFAGPNAANLGGAASLVPASYAPALLVTTVAATVTLMGVGAFACVLLPLPLTVTVMMLLKGVVCACAGGVAGYFTICYVVRSGKSEA</sequence>
<keyword evidence="3" id="KW-1185">Reference proteome</keyword>
<reference evidence="2 3" key="1">
    <citation type="journal article" date="2019" name="Microbiol. Resour. Announc.">
        <title>Draft Genome Sequences of Type Strains of Gordonibacter faecihominis, Paraeggerthella hongkongensis, Parvibacter caecicola,Slackia equolifaciens, Slackia faecicanis, and Slackia isoflavoniconvertens.</title>
        <authorList>
            <person name="Danylec N."/>
            <person name="Stoll D.A."/>
            <person name="Dotsch A."/>
            <person name="Huch M."/>
        </authorList>
    </citation>
    <scope>NUCLEOTIDE SEQUENCE [LARGE SCALE GENOMIC DNA]</scope>
    <source>
        <strain evidence="2 3">DSM 18785</strain>
    </source>
</reference>
<keyword evidence="1" id="KW-0812">Transmembrane</keyword>
<keyword evidence="1" id="KW-0472">Membrane</keyword>
<name>A0A3N0APR0_9ACTN</name>
<dbReference type="AlphaFoldDB" id="A0A3N0APR0"/>
<feature type="transmembrane region" description="Helical" evidence="1">
    <location>
        <begin position="65"/>
        <end position="83"/>
    </location>
</feature>
<evidence type="ECO:0000256" key="1">
    <source>
        <dbReference type="SAM" id="Phobius"/>
    </source>
</evidence>
<evidence type="ECO:0000313" key="2">
    <source>
        <dbReference type="EMBL" id="RNL36802.1"/>
    </source>
</evidence>
<feature type="transmembrane region" description="Helical" evidence="1">
    <location>
        <begin position="146"/>
        <end position="171"/>
    </location>
</feature>